<dbReference type="InterPro" id="IPR045851">
    <property type="entry name" value="AMP-bd_C_sf"/>
</dbReference>
<dbReference type="EC" id="6.2.1.12" evidence="2"/>
<dbReference type="PANTHER" id="PTHR24096:SF149">
    <property type="entry name" value="AMP-BINDING DOMAIN-CONTAINING PROTEIN-RELATED"/>
    <property type="match status" value="1"/>
</dbReference>
<protein>
    <recommendedName>
        <fullName evidence="2">4-coumarate--CoA ligase</fullName>
        <ecNumber evidence="2">6.2.1.12</ecNumber>
    </recommendedName>
</protein>
<dbReference type="PANTHER" id="PTHR24096">
    <property type="entry name" value="LONG-CHAIN-FATTY-ACID--COA LIGASE"/>
    <property type="match status" value="1"/>
</dbReference>
<dbReference type="PROSITE" id="PS00455">
    <property type="entry name" value="AMP_BINDING"/>
    <property type="match status" value="1"/>
</dbReference>
<comment type="caution">
    <text evidence="9">The sequence shown here is derived from an EMBL/GenBank/DDBJ whole genome shotgun (WGS) entry which is preliminary data.</text>
</comment>
<feature type="transmembrane region" description="Helical" evidence="6">
    <location>
        <begin position="120"/>
        <end position="141"/>
    </location>
</feature>
<evidence type="ECO:0000256" key="5">
    <source>
        <dbReference type="SAM" id="MobiDB-lite"/>
    </source>
</evidence>
<dbReference type="GO" id="GO:0005777">
    <property type="term" value="C:peroxisome"/>
    <property type="evidence" value="ECO:0007669"/>
    <property type="project" value="TreeGrafter"/>
</dbReference>
<name>A0AAD7KNG9_QUISA</name>
<dbReference type="InterPro" id="IPR020845">
    <property type="entry name" value="AMP-binding_CS"/>
</dbReference>
<comment type="catalytic activity">
    <reaction evidence="4">
        <text>(E)-4-coumarate + ATP + CoA = (E)-4-coumaroyl-CoA + AMP + diphosphate</text>
        <dbReference type="Rhea" id="RHEA:19641"/>
        <dbReference type="ChEBI" id="CHEBI:12876"/>
        <dbReference type="ChEBI" id="CHEBI:30616"/>
        <dbReference type="ChEBI" id="CHEBI:33019"/>
        <dbReference type="ChEBI" id="CHEBI:57287"/>
        <dbReference type="ChEBI" id="CHEBI:85008"/>
        <dbReference type="ChEBI" id="CHEBI:456215"/>
        <dbReference type="EC" id="6.2.1.12"/>
    </reaction>
    <physiologicalReaction direction="left-to-right" evidence="4">
        <dbReference type="Rhea" id="RHEA:19642"/>
    </physiologicalReaction>
</comment>
<evidence type="ECO:0000256" key="4">
    <source>
        <dbReference type="ARBA" id="ARBA00034252"/>
    </source>
</evidence>
<evidence type="ECO:0000259" key="8">
    <source>
        <dbReference type="Pfam" id="PF13193"/>
    </source>
</evidence>
<feature type="domain" description="AMP-dependent synthetase/ligase" evidence="7">
    <location>
        <begin position="79"/>
        <end position="304"/>
    </location>
</feature>
<keyword evidence="6" id="KW-1133">Transmembrane helix</keyword>
<comment type="similarity">
    <text evidence="1">Belongs to the ATP-dependent AMP-binding enzyme family.</text>
</comment>
<evidence type="ECO:0000259" key="7">
    <source>
        <dbReference type="Pfam" id="PF00501"/>
    </source>
</evidence>
<dbReference type="EMBL" id="JARAOO010000014">
    <property type="protein sequence ID" value="KAJ7942589.1"/>
    <property type="molecule type" value="Genomic_DNA"/>
</dbReference>
<dbReference type="KEGG" id="qsa:O6P43_032237"/>
<dbReference type="Gene3D" id="3.40.50.980">
    <property type="match status" value="2"/>
</dbReference>
<evidence type="ECO:0000256" key="1">
    <source>
        <dbReference type="ARBA" id="ARBA00006432"/>
    </source>
</evidence>
<dbReference type="GO" id="GO:0016207">
    <property type="term" value="F:4-coumarate-CoA ligase activity"/>
    <property type="evidence" value="ECO:0007669"/>
    <property type="project" value="UniProtKB-EC"/>
</dbReference>
<dbReference type="Proteomes" id="UP001163823">
    <property type="component" value="Chromosome 14"/>
</dbReference>
<dbReference type="Gene3D" id="3.30.300.30">
    <property type="match status" value="1"/>
</dbReference>
<feature type="region of interest" description="Disordered" evidence="5">
    <location>
        <begin position="1"/>
        <end position="24"/>
    </location>
</feature>
<dbReference type="FunFam" id="3.30.300.30:FF:000007">
    <property type="entry name" value="4-coumarate--CoA ligase 2"/>
    <property type="match status" value="1"/>
</dbReference>
<evidence type="ECO:0000256" key="3">
    <source>
        <dbReference type="ARBA" id="ARBA00022598"/>
    </source>
</evidence>
<accession>A0AAD7KNG9</accession>
<reference evidence="9" key="1">
    <citation type="journal article" date="2023" name="Science">
        <title>Elucidation of the pathway for biosynthesis of saponin adjuvants from the soapbark tree.</title>
        <authorList>
            <person name="Reed J."/>
            <person name="Orme A."/>
            <person name="El-Demerdash A."/>
            <person name="Owen C."/>
            <person name="Martin L.B.B."/>
            <person name="Misra R.C."/>
            <person name="Kikuchi S."/>
            <person name="Rejzek M."/>
            <person name="Martin A.C."/>
            <person name="Harkess A."/>
            <person name="Leebens-Mack J."/>
            <person name="Louveau T."/>
            <person name="Stephenson M.J."/>
            <person name="Osbourn A."/>
        </authorList>
    </citation>
    <scope>NUCLEOTIDE SEQUENCE</scope>
    <source>
        <strain evidence="9">S10</strain>
    </source>
</reference>
<dbReference type="AlphaFoldDB" id="A0AAD7KNG9"/>
<keyword evidence="6" id="KW-0472">Membrane</keyword>
<sequence length="525" mass="58312">MAATTANNHSKSPTTIYRKTDPPIYNQKQDTMHTITKHSVAFADWYSPETGIYKSKHKPRNLPTDPFLDVVSFIFSHKHNGISALIDSSTGFSISYQELYPLVKSMASGLHKMGVSQNDVILLLLPNSIYFPIVFLGVLYLGAIVTTMNPLCTISEIKKQAADSCVSLAFTMSEENVKKIEPLGIPVIEVPENVNLPNSSDFHKLISGNFDLPPKPVIKQEDTAAILYSSGTTGTSKGVVISHKNFISIIELLAKFEASQYKNPRWENVNLAVLPMFHMYGLSLFVTGLLTLGTTIVVMRKYDVDEVVKSLPHVDLIQCYGMTECGIGTRGFNTDFFRKYSSIGLLVPNMEAKVVEWNTGSFLPPGNTGELLLRGPPVMKGYLNNEEATKSAIDKDGWYHSGDIVYFDQDGYLYICDRLKDVIKYKGFQIAPADLEAVLILHPEIVDAAVTSALDEVNGEIPVAFVVRKARSVLSQKDVINYVAKQVAPYKKIRKVVFLDSLPRSATGKILRRQLRINFSNTSKL</sequence>
<keyword evidence="6" id="KW-0812">Transmembrane</keyword>
<dbReference type="Pfam" id="PF13193">
    <property type="entry name" value="AMP-binding_C"/>
    <property type="match status" value="1"/>
</dbReference>
<feature type="domain" description="AMP-binding enzyme C-terminal" evidence="8">
    <location>
        <begin position="435"/>
        <end position="509"/>
    </location>
</feature>
<feature type="transmembrane region" description="Helical" evidence="6">
    <location>
        <begin position="277"/>
        <end position="299"/>
    </location>
</feature>
<evidence type="ECO:0000256" key="6">
    <source>
        <dbReference type="SAM" id="Phobius"/>
    </source>
</evidence>
<evidence type="ECO:0000313" key="10">
    <source>
        <dbReference type="Proteomes" id="UP001163823"/>
    </source>
</evidence>
<dbReference type="Gene3D" id="3.40.50.12780">
    <property type="entry name" value="N-terminal domain of ligase-like"/>
    <property type="match status" value="1"/>
</dbReference>
<gene>
    <name evidence="9" type="ORF">O6P43_032237</name>
</gene>
<evidence type="ECO:0000256" key="2">
    <source>
        <dbReference type="ARBA" id="ARBA00012959"/>
    </source>
</evidence>
<organism evidence="9 10">
    <name type="scientific">Quillaja saponaria</name>
    <name type="common">Soap bark tree</name>
    <dbReference type="NCBI Taxonomy" id="32244"/>
    <lineage>
        <taxon>Eukaryota</taxon>
        <taxon>Viridiplantae</taxon>
        <taxon>Streptophyta</taxon>
        <taxon>Embryophyta</taxon>
        <taxon>Tracheophyta</taxon>
        <taxon>Spermatophyta</taxon>
        <taxon>Magnoliopsida</taxon>
        <taxon>eudicotyledons</taxon>
        <taxon>Gunneridae</taxon>
        <taxon>Pentapetalae</taxon>
        <taxon>rosids</taxon>
        <taxon>fabids</taxon>
        <taxon>Fabales</taxon>
        <taxon>Quillajaceae</taxon>
        <taxon>Quillaja</taxon>
    </lineage>
</organism>
<proteinExistence type="inferred from homology"/>
<dbReference type="Pfam" id="PF00501">
    <property type="entry name" value="AMP-binding"/>
    <property type="match status" value="2"/>
</dbReference>
<keyword evidence="10" id="KW-1185">Reference proteome</keyword>
<dbReference type="GO" id="GO:0006744">
    <property type="term" value="P:ubiquinone biosynthetic process"/>
    <property type="evidence" value="ECO:0007669"/>
    <property type="project" value="TreeGrafter"/>
</dbReference>
<dbReference type="InterPro" id="IPR025110">
    <property type="entry name" value="AMP-bd_C"/>
</dbReference>
<dbReference type="SUPFAM" id="SSF56801">
    <property type="entry name" value="Acetyl-CoA synthetase-like"/>
    <property type="match status" value="1"/>
</dbReference>
<keyword evidence="3 9" id="KW-0436">Ligase</keyword>
<dbReference type="CDD" id="cd05904">
    <property type="entry name" value="4CL"/>
    <property type="match status" value="1"/>
</dbReference>
<feature type="compositionally biased region" description="Polar residues" evidence="5">
    <location>
        <begin position="1"/>
        <end position="17"/>
    </location>
</feature>
<feature type="domain" description="AMP-dependent synthetase/ligase" evidence="7">
    <location>
        <begin position="308"/>
        <end position="383"/>
    </location>
</feature>
<evidence type="ECO:0000313" key="9">
    <source>
        <dbReference type="EMBL" id="KAJ7942589.1"/>
    </source>
</evidence>
<dbReference type="InterPro" id="IPR000873">
    <property type="entry name" value="AMP-dep_synth/lig_dom"/>
</dbReference>
<dbReference type="InterPro" id="IPR042099">
    <property type="entry name" value="ANL_N_sf"/>
</dbReference>